<dbReference type="RefSeq" id="XP_007318705.1">
    <property type="nucleotide sequence ID" value="XM_007318643.1"/>
</dbReference>
<dbReference type="EMBL" id="GL945434">
    <property type="protein sequence ID" value="EGO24686.1"/>
    <property type="molecule type" value="Genomic_DNA"/>
</dbReference>
<feature type="compositionally biased region" description="Polar residues" evidence="1">
    <location>
        <begin position="35"/>
        <end position="47"/>
    </location>
</feature>
<dbReference type="HOGENOM" id="CLU_208182_0_0_1"/>
<reference evidence="2" key="1">
    <citation type="submission" date="2011-04" db="EMBL/GenBank/DDBJ databases">
        <title>Evolution of plant cell wall degrading machinery underlies the functional diversity of forest fungi.</title>
        <authorList>
            <consortium name="US DOE Joint Genome Institute (JGI-PGF)"/>
            <person name="Eastwood D.C."/>
            <person name="Floudas D."/>
            <person name="Binder M."/>
            <person name="Majcherczyk A."/>
            <person name="Schneider P."/>
            <person name="Aerts A."/>
            <person name="Asiegbu F.O."/>
            <person name="Baker S.E."/>
            <person name="Barry K."/>
            <person name="Bendiksby M."/>
            <person name="Blumentritt M."/>
            <person name="Coutinho P.M."/>
            <person name="Cullen D."/>
            <person name="Cullen D."/>
            <person name="Gathman A."/>
            <person name="Goodell B."/>
            <person name="Henrissat B."/>
            <person name="Ihrmark K."/>
            <person name="Kauserud H."/>
            <person name="Kohler A."/>
            <person name="LaButti K."/>
            <person name="Lapidus A."/>
            <person name="Lavin J.L."/>
            <person name="Lee Y.-H."/>
            <person name="Lindquist E."/>
            <person name="Lilly W."/>
            <person name="Lucas S."/>
            <person name="Morin E."/>
            <person name="Murat C."/>
            <person name="Oguiza J.A."/>
            <person name="Park J."/>
            <person name="Pisabarro A.G."/>
            <person name="Riley R."/>
            <person name="Rosling A."/>
            <person name="Salamov A."/>
            <person name="Schmidt O."/>
            <person name="Schmutz J."/>
            <person name="Skrede I."/>
            <person name="Stenlid J."/>
            <person name="Wiebenga A."/>
            <person name="Xie X."/>
            <person name="Kues U."/>
            <person name="Hibbett D.S."/>
            <person name="Hoffmeister D."/>
            <person name="Hogberg N."/>
            <person name="Martin F."/>
            <person name="Grigoriev I.V."/>
            <person name="Watkinson S.C."/>
        </authorList>
    </citation>
    <scope>NUCLEOTIDE SEQUENCE</scope>
    <source>
        <strain evidence="2">S7.9</strain>
    </source>
</reference>
<sequence>MTCQLTSIRKQNKENKGQKEIPRRRKPVSAVARSSRPSCCKQSTRGQGRQKLDNQRMEAVPP</sequence>
<evidence type="ECO:0000256" key="1">
    <source>
        <dbReference type="SAM" id="MobiDB-lite"/>
    </source>
</evidence>
<name>F8NXL4_SERL9</name>
<gene>
    <name evidence="2" type="ORF">SERLADRAFT_468362</name>
</gene>
<organism>
    <name type="scientific">Serpula lacrymans var. lacrymans (strain S7.9)</name>
    <name type="common">Dry rot fungus</name>
    <dbReference type="NCBI Taxonomy" id="578457"/>
    <lineage>
        <taxon>Eukaryota</taxon>
        <taxon>Fungi</taxon>
        <taxon>Dikarya</taxon>
        <taxon>Basidiomycota</taxon>
        <taxon>Agaricomycotina</taxon>
        <taxon>Agaricomycetes</taxon>
        <taxon>Agaricomycetidae</taxon>
        <taxon>Boletales</taxon>
        <taxon>Coniophorineae</taxon>
        <taxon>Serpulaceae</taxon>
        <taxon>Serpula</taxon>
    </lineage>
</organism>
<protein>
    <submittedName>
        <fullName evidence="2">Uncharacterized protein</fullName>
    </submittedName>
</protein>
<accession>F8NXL4</accession>
<dbReference type="AlphaFoldDB" id="F8NXL4"/>
<dbReference type="GeneID" id="18819400"/>
<dbReference type="Proteomes" id="UP000008064">
    <property type="component" value="Unassembled WGS sequence"/>
</dbReference>
<proteinExistence type="predicted"/>
<feature type="region of interest" description="Disordered" evidence="1">
    <location>
        <begin position="1"/>
        <end position="62"/>
    </location>
</feature>
<feature type="compositionally biased region" description="Basic and acidic residues" evidence="1">
    <location>
        <begin position="11"/>
        <end position="21"/>
    </location>
</feature>
<evidence type="ECO:0000313" key="2">
    <source>
        <dbReference type="EMBL" id="EGO24686.1"/>
    </source>
</evidence>
<dbReference type="OrthoDB" id="2679437at2759"/>
<dbReference type="KEGG" id="sla:SERLADRAFT_468362"/>